<accession>A0A0L0NE22</accession>
<dbReference type="EMBL" id="LFRF01000006">
    <property type="protein sequence ID" value="KND92422.1"/>
    <property type="molecule type" value="Genomic_DNA"/>
</dbReference>
<evidence type="ECO:0000313" key="2">
    <source>
        <dbReference type="Proteomes" id="UP000036947"/>
    </source>
</evidence>
<organism evidence="1 2">
    <name type="scientific">Tolypocladium ophioglossoides (strain CBS 100239)</name>
    <name type="common">Snaketongue truffleclub</name>
    <name type="synonym">Elaphocordyceps ophioglossoides</name>
    <dbReference type="NCBI Taxonomy" id="1163406"/>
    <lineage>
        <taxon>Eukaryota</taxon>
        <taxon>Fungi</taxon>
        <taxon>Dikarya</taxon>
        <taxon>Ascomycota</taxon>
        <taxon>Pezizomycotina</taxon>
        <taxon>Sordariomycetes</taxon>
        <taxon>Hypocreomycetidae</taxon>
        <taxon>Hypocreales</taxon>
        <taxon>Ophiocordycipitaceae</taxon>
        <taxon>Tolypocladium</taxon>
    </lineage>
</organism>
<gene>
    <name evidence="1" type="ORF">TOPH_03029</name>
</gene>
<keyword evidence="2" id="KW-1185">Reference proteome</keyword>
<reference evidence="1 2" key="1">
    <citation type="journal article" date="2015" name="BMC Genomics">
        <title>The genome of the truffle-parasite Tolypocladium ophioglossoides and the evolution of antifungal peptaibiotics.</title>
        <authorList>
            <person name="Quandt C.A."/>
            <person name="Bushley K.E."/>
            <person name="Spatafora J.W."/>
        </authorList>
    </citation>
    <scope>NUCLEOTIDE SEQUENCE [LARGE SCALE GENOMIC DNA]</scope>
    <source>
        <strain evidence="1 2">CBS 100239</strain>
    </source>
</reference>
<dbReference type="Proteomes" id="UP000036947">
    <property type="component" value="Unassembled WGS sequence"/>
</dbReference>
<comment type="caution">
    <text evidence="1">The sequence shown here is derived from an EMBL/GenBank/DDBJ whole genome shotgun (WGS) entry which is preliminary data.</text>
</comment>
<dbReference type="STRING" id="1163406.A0A0L0NE22"/>
<sequence length="226" mass="24861">MGSGGSKEIQEQLHRASAAGVRFPNSFLLFYDVTWTKLSLQLAMDRSRPMYLFNLPKGWHGDMVMYDGPSLDSRPIATATNEGTFGYKSFITIPPPYPGLPPFESELEITRKKSPIETYTFAAPVGKGAKLQLECFSWVSSTGQEVRGLGQWLRGWKLVRSGQKGGEVLAVWADASMRLSKAAKFEFMNSGASGVLGDTWALMAVVSFAKVWQRCMMQAINGSLAS</sequence>
<dbReference type="OrthoDB" id="3431997at2759"/>
<dbReference type="AlphaFoldDB" id="A0A0L0NE22"/>
<evidence type="ECO:0000313" key="1">
    <source>
        <dbReference type="EMBL" id="KND92422.1"/>
    </source>
</evidence>
<protein>
    <submittedName>
        <fullName evidence="1">Uncharacterized protein</fullName>
    </submittedName>
</protein>
<name>A0A0L0NE22_TOLOC</name>
<proteinExistence type="predicted"/>